<keyword evidence="1" id="KW-0812">Transmembrane</keyword>
<dbReference type="RefSeq" id="WP_311075603.1">
    <property type="nucleotide sequence ID" value="NZ_CP134494.1"/>
</dbReference>
<dbReference type="Gene3D" id="2.40.50.120">
    <property type="match status" value="1"/>
</dbReference>
<feature type="chain" id="PRO_5047510351" description="Tissue inhibitor of metalloproteinase" evidence="2">
    <location>
        <begin position="30"/>
        <end position="179"/>
    </location>
</feature>
<evidence type="ECO:0000256" key="2">
    <source>
        <dbReference type="SAM" id="SignalP"/>
    </source>
</evidence>
<dbReference type="SUPFAM" id="SSF50242">
    <property type="entry name" value="TIMP-like"/>
    <property type="match status" value="1"/>
</dbReference>
<dbReference type="InterPro" id="IPR008993">
    <property type="entry name" value="TIMP-like_OB-fold"/>
</dbReference>
<evidence type="ECO:0000313" key="3">
    <source>
        <dbReference type="EMBL" id="WNF24674.1"/>
    </source>
</evidence>
<feature type="signal peptide" evidence="2">
    <location>
        <begin position="1"/>
        <end position="29"/>
    </location>
</feature>
<protein>
    <recommendedName>
        <fullName evidence="5">Tissue inhibitor of metalloproteinase</fullName>
    </recommendedName>
</protein>
<evidence type="ECO:0000313" key="4">
    <source>
        <dbReference type="Proteomes" id="UP001303324"/>
    </source>
</evidence>
<keyword evidence="2" id="KW-0732">Signal</keyword>
<keyword evidence="1" id="KW-1133">Transmembrane helix</keyword>
<evidence type="ECO:0000256" key="1">
    <source>
        <dbReference type="SAM" id="Phobius"/>
    </source>
</evidence>
<evidence type="ECO:0008006" key="5">
    <source>
        <dbReference type="Google" id="ProtNLM"/>
    </source>
</evidence>
<feature type="transmembrane region" description="Helical" evidence="1">
    <location>
        <begin position="155"/>
        <end position="173"/>
    </location>
</feature>
<dbReference type="Proteomes" id="UP001303324">
    <property type="component" value="Chromosome"/>
</dbReference>
<proteinExistence type="predicted"/>
<reference evidence="3 4" key="1">
    <citation type="submission" date="2023-09" db="EMBL/GenBank/DDBJ databases">
        <title>Microbial mechanism of fulvic acid promoting antimony reduction mineralization in rice fields.</title>
        <authorList>
            <person name="Chen G."/>
            <person name="Lan J."/>
        </authorList>
    </citation>
    <scope>NUCLEOTIDE SEQUENCE [LARGE SCALE GENOMIC DNA]</scope>
    <source>
        <strain evidence="3 4">PS1</strain>
    </source>
</reference>
<dbReference type="EMBL" id="CP134494">
    <property type="protein sequence ID" value="WNF24674.1"/>
    <property type="molecule type" value="Genomic_DNA"/>
</dbReference>
<gene>
    <name evidence="3" type="ORF">RH061_09370</name>
</gene>
<sequence length="179" mass="20299">MVKIRLITFSMAVILLAVGLTTFPTASHACKCVEEKTVEDELDSSKAVFSGKVIEIKNENNNRKILFEVEDTWKGVSQTEIILEDEWSSCSTDFFEGETYLVYAHEFQGELTTDICDRTRELSSAGEDLATLGTGATPTEEVDLREQLRSPVIRYIYIWLPLVSFLIVIFIYIRKRSGN</sequence>
<keyword evidence="1" id="KW-0472">Membrane</keyword>
<keyword evidence="4" id="KW-1185">Reference proteome</keyword>
<accession>A0ABY9VNF5</accession>
<organism evidence="3 4">
    <name type="scientific">Mesobacillus jeotgali</name>
    <dbReference type="NCBI Taxonomy" id="129985"/>
    <lineage>
        <taxon>Bacteria</taxon>
        <taxon>Bacillati</taxon>
        <taxon>Bacillota</taxon>
        <taxon>Bacilli</taxon>
        <taxon>Bacillales</taxon>
        <taxon>Bacillaceae</taxon>
        <taxon>Mesobacillus</taxon>
    </lineage>
</organism>
<name>A0ABY9VNF5_9BACI</name>